<protein>
    <submittedName>
        <fullName evidence="2">Uncharacterized protein</fullName>
    </submittedName>
</protein>
<dbReference type="OrthoDB" id="3570682at2"/>
<gene>
    <name evidence="2" type="ORF">RHRU231_820100</name>
</gene>
<dbReference type="EMBL" id="CCSD01000097">
    <property type="protein sequence ID" value="CDZ91330.1"/>
    <property type="molecule type" value="Genomic_DNA"/>
</dbReference>
<accession>A0A098BSZ0</accession>
<dbReference type="InterPro" id="IPR050445">
    <property type="entry name" value="Bact_polysacc_biosynth/exp"/>
</dbReference>
<dbReference type="Gene3D" id="3.40.50.300">
    <property type="entry name" value="P-loop containing nucleotide triphosphate hydrolases"/>
    <property type="match status" value="1"/>
</dbReference>
<evidence type="ECO:0000256" key="1">
    <source>
        <dbReference type="SAM" id="Phobius"/>
    </source>
</evidence>
<proteinExistence type="predicted"/>
<evidence type="ECO:0000313" key="2">
    <source>
        <dbReference type="EMBL" id="CDZ91330.1"/>
    </source>
</evidence>
<feature type="transmembrane region" description="Helical" evidence="1">
    <location>
        <begin position="12"/>
        <end position="32"/>
    </location>
</feature>
<dbReference type="PANTHER" id="PTHR32309:SF31">
    <property type="entry name" value="CAPSULAR EXOPOLYSACCHARIDE FAMILY"/>
    <property type="match status" value="1"/>
</dbReference>
<dbReference type="Proteomes" id="UP000042997">
    <property type="component" value="Unassembled WGS sequence"/>
</dbReference>
<organism evidence="2 3">
    <name type="scientific">Rhodococcus ruber</name>
    <dbReference type="NCBI Taxonomy" id="1830"/>
    <lineage>
        <taxon>Bacteria</taxon>
        <taxon>Bacillati</taxon>
        <taxon>Actinomycetota</taxon>
        <taxon>Actinomycetes</taxon>
        <taxon>Mycobacteriales</taxon>
        <taxon>Nocardiaceae</taxon>
        <taxon>Rhodococcus</taxon>
    </lineage>
</organism>
<dbReference type="PANTHER" id="PTHR32309">
    <property type="entry name" value="TYROSINE-PROTEIN KINASE"/>
    <property type="match status" value="1"/>
</dbReference>
<dbReference type="InterPro" id="IPR027417">
    <property type="entry name" value="P-loop_NTPase"/>
</dbReference>
<keyword evidence="1" id="KW-1133">Transmembrane helix</keyword>
<evidence type="ECO:0000313" key="3">
    <source>
        <dbReference type="Proteomes" id="UP000042997"/>
    </source>
</evidence>
<sequence length="462" mass="49019">MDSTLNDRIRHLARYWPIVVLATLLAVGGAVWTTGQSATEYTGRSALIVSSQNRAPEQDAVLVQGYVDLFNDSSYQEQLRVVGSLPADTSFSARTAAAGPILFVEATAGDAETAAEAARIMAGTFRDDVNSVRDRGREGSLEELRQRLDEERSRPGIADNVALAQLQAQISELELDATNQIQDLQLNAGVSEDSPSLFRNVALGLLGGMVLGVLVALALDSVMRRISTTQDVRERLGIESLGVVPAGGSTSADRARQLAFHNLVNTLAAGEVRGLRTVALTSSTGGEVTGQVARQVARRWSRSGVRVVVIPQNVTSSTVAGAGAEAPGDGLRVLSVRDTTGESVPLSGKRLEALLQQLRGEADVVLFDLAPVTEDADAQIFCAAAQKTVLVLDRRRARQPDAAEAVRLLTQVDAHLLGAVVVDPRGDTSAPYPPAEEISWSAAVHNHHDLGRTPAPTPGMRP</sequence>
<reference evidence="2 3" key="1">
    <citation type="journal article" date="2014" name="Genome Announc.">
        <title>Draft Genome Sequence of Propane- and Butane-Oxidizing Actinobacterium Rhodococcus ruber IEGM 231.</title>
        <authorList>
            <person name="Ivshina I.B."/>
            <person name="Kuyukina M.S."/>
            <person name="Krivoruchko A.V."/>
            <person name="Barbe V."/>
            <person name="Fischer C."/>
        </authorList>
    </citation>
    <scope>NUCLEOTIDE SEQUENCE [LARGE SCALE GENOMIC DNA]</scope>
</reference>
<feature type="transmembrane region" description="Helical" evidence="1">
    <location>
        <begin position="201"/>
        <end position="219"/>
    </location>
</feature>
<keyword evidence="1" id="KW-0812">Transmembrane</keyword>
<dbReference type="AlphaFoldDB" id="A0A098BSZ0"/>
<dbReference type="RefSeq" id="WP_040274488.1">
    <property type="nucleotide sequence ID" value="NZ_JAJNCM010000006.1"/>
</dbReference>
<keyword evidence="1" id="KW-0472">Membrane</keyword>
<dbReference type="SUPFAM" id="SSF52540">
    <property type="entry name" value="P-loop containing nucleoside triphosphate hydrolases"/>
    <property type="match status" value="1"/>
</dbReference>
<name>A0A098BSZ0_9NOCA</name>